<dbReference type="Proteomes" id="UP000664991">
    <property type="component" value="Unassembled WGS sequence"/>
</dbReference>
<dbReference type="GO" id="GO:0001819">
    <property type="term" value="P:positive regulation of cytokine production"/>
    <property type="evidence" value="ECO:0007669"/>
    <property type="project" value="InterPro"/>
</dbReference>
<organism evidence="2 3">
    <name type="scientific">Ovis aries</name>
    <name type="common">Sheep</name>
    <dbReference type="NCBI Taxonomy" id="9940"/>
    <lineage>
        <taxon>Eukaryota</taxon>
        <taxon>Metazoa</taxon>
        <taxon>Chordata</taxon>
        <taxon>Craniata</taxon>
        <taxon>Vertebrata</taxon>
        <taxon>Euteleostomi</taxon>
        <taxon>Mammalia</taxon>
        <taxon>Eutheria</taxon>
        <taxon>Laurasiatheria</taxon>
        <taxon>Artiodactyla</taxon>
        <taxon>Ruminantia</taxon>
        <taxon>Pecora</taxon>
        <taxon>Bovidae</taxon>
        <taxon>Caprinae</taxon>
        <taxon>Ovis</taxon>
    </lineage>
</organism>
<name>A0A836AHU2_SHEEP</name>
<evidence type="ECO:0000313" key="3">
    <source>
        <dbReference type="Proteomes" id="UP000664991"/>
    </source>
</evidence>
<keyword evidence="1" id="KW-0812">Transmembrane</keyword>
<dbReference type="GO" id="GO:0008284">
    <property type="term" value="P:positive regulation of cell population proliferation"/>
    <property type="evidence" value="ECO:0007669"/>
    <property type="project" value="InterPro"/>
</dbReference>
<accession>A0A836AHU2</accession>
<evidence type="ECO:0000256" key="1">
    <source>
        <dbReference type="SAM" id="Phobius"/>
    </source>
</evidence>
<protein>
    <submittedName>
        <fullName evidence="2">Uncharacterized protein</fullName>
    </submittedName>
</protein>
<comment type="caution">
    <text evidence="2">The sequence shown here is derived from an EMBL/GenBank/DDBJ whole genome shotgun (WGS) entry which is preliminary data.</text>
</comment>
<dbReference type="GO" id="GO:0035425">
    <property type="term" value="P:autocrine signaling"/>
    <property type="evidence" value="ECO:0007669"/>
    <property type="project" value="TreeGrafter"/>
</dbReference>
<dbReference type="EMBL" id="JAEMGP010000003">
    <property type="protein sequence ID" value="KAG5212459.1"/>
    <property type="molecule type" value="Genomic_DNA"/>
</dbReference>
<dbReference type="Pfam" id="PF15220">
    <property type="entry name" value="HILPDA"/>
    <property type="match status" value="1"/>
</dbReference>
<dbReference type="AlphaFoldDB" id="A0A836AHU2"/>
<feature type="transmembrane region" description="Helical" evidence="1">
    <location>
        <begin position="56"/>
        <end position="75"/>
    </location>
</feature>
<dbReference type="GO" id="GO:0005811">
    <property type="term" value="C:lipid droplet"/>
    <property type="evidence" value="ECO:0007669"/>
    <property type="project" value="TreeGrafter"/>
</dbReference>
<evidence type="ECO:0000313" key="2">
    <source>
        <dbReference type="EMBL" id="KAG5212459.1"/>
    </source>
</evidence>
<dbReference type="PANTHER" id="PTHR16886:SF0">
    <property type="entry name" value="HYPOXIA-INDUCIBLE LIPID DROPLET-ASSOCIATED PROTEIN"/>
    <property type="match status" value="1"/>
</dbReference>
<dbReference type="PANTHER" id="PTHR16886">
    <property type="entry name" value="HYPOXIA-INDUCIBLE PROTEIN 2"/>
    <property type="match status" value="1"/>
</dbReference>
<dbReference type="GO" id="GO:0010884">
    <property type="term" value="P:positive regulation of lipid storage"/>
    <property type="evidence" value="ECO:0007669"/>
    <property type="project" value="InterPro"/>
</dbReference>
<dbReference type="InterPro" id="IPR026190">
    <property type="entry name" value="Hipoxia_HILPDA"/>
</dbReference>
<sequence>MSLTNFPSDSVQPIITAIRLLLAVPPGGSRGLPEAESNSTFLLRSGILGATLKHMLNVYVLGGVLTLFSVFIKLISLMKSLEGVLESPSPGSYWTTREMGIPDHLTCLLEKPVCRSGSNS</sequence>
<keyword evidence="1" id="KW-1133">Transmembrane helix</keyword>
<reference evidence="2 3" key="1">
    <citation type="submission" date="2020-12" db="EMBL/GenBank/DDBJ databases">
        <title>De novo assembly of Tibetan sheep genome.</title>
        <authorList>
            <person name="Li X."/>
        </authorList>
    </citation>
    <scope>NUCLEOTIDE SEQUENCE [LARGE SCALE GENOMIC DNA]</scope>
    <source>
        <tissue evidence="2">Heart</tissue>
    </source>
</reference>
<proteinExistence type="predicted"/>
<gene>
    <name evidence="2" type="ORF">JEQ12_014888</name>
</gene>
<keyword evidence="1" id="KW-0472">Membrane</keyword>